<name>A0ABW6ZID3_9HYPH</name>
<feature type="chain" id="PRO_5045969959" evidence="1">
    <location>
        <begin position="26"/>
        <end position="173"/>
    </location>
</feature>
<evidence type="ECO:0000313" key="2">
    <source>
        <dbReference type="EMBL" id="MFG1253460.1"/>
    </source>
</evidence>
<dbReference type="Pfam" id="PF06776">
    <property type="entry name" value="IalB"/>
    <property type="match status" value="1"/>
</dbReference>
<proteinExistence type="predicted"/>
<dbReference type="PROSITE" id="PS51257">
    <property type="entry name" value="PROKAR_LIPOPROTEIN"/>
    <property type="match status" value="1"/>
</dbReference>
<evidence type="ECO:0000256" key="1">
    <source>
        <dbReference type="SAM" id="SignalP"/>
    </source>
</evidence>
<sequence>MTLPRVHPALLGVFLACAAAVPAVAQGQPQSKAVAQFGDWSVYVSTSSPKVCYAISQPKTRAPEGLKRDPAYFFISTRPGENVKNEVTVTMGFPLKEGSDATLTVGNATLQLYTKDQGAWVRNVADESKLVEAMKRGKDLTVASTSLRGNVTTDKYSLVGLGQAIDRVAQECK</sequence>
<comment type="caution">
    <text evidence="2">The sequence shown here is derived from an EMBL/GenBank/DDBJ whole genome shotgun (WGS) entry which is preliminary data.</text>
</comment>
<accession>A0ABW6ZID3</accession>
<dbReference type="Gene3D" id="2.60.40.1880">
    <property type="entry name" value="Invasion associated locus B (IalB) protein"/>
    <property type="match status" value="1"/>
</dbReference>
<dbReference type="InterPro" id="IPR038696">
    <property type="entry name" value="IalB_sf"/>
</dbReference>
<protein>
    <submittedName>
        <fullName evidence="2">Invasion associated locus B family protein</fullName>
    </submittedName>
</protein>
<dbReference type="EMBL" id="JBAFUR010000003">
    <property type="protein sequence ID" value="MFG1253460.1"/>
    <property type="molecule type" value="Genomic_DNA"/>
</dbReference>
<dbReference type="RefSeq" id="WP_024277242.1">
    <property type="nucleotide sequence ID" value="NZ_JAMJXC010000001.1"/>
</dbReference>
<reference evidence="2 3" key="1">
    <citation type="submission" date="2024-02" db="EMBL/GenBank/DDBJ databases">
        <title>Expansion and revision of Xanthobacter and proposal of Roseixanthobacter gen. nov.</title>
        <authorList>
            <person name="Soltysiak M.P.M."/>
            <person name="Jalihal A."/>
            <person name="Ory A."/>
            <person name="Chrisophersen C."/>
            <person name="Lee A.D."/>
            <person name="Boulton J."/>
            <person name="Springer M."/>
        </authorList>
    </citation>
    <scope>NUCLEOTIDE SEQUENCE [LARGE SCALE GENOMIC DNA]</scope>
    <source>
        <strain evidence="2 3">CB5</strain>
    </source>
</reference>
<dbReference type="Proteomes" id="UP001604043">
    <property type="component" value="Unassembled WGS sequence"/>
</dbReference>
<organism evidence="2 3">
    <name type="scientific">Xanthobacter aminoxidans</name>
    <dbReference type="NCBI Taxonomy" id="186280"/>
    <lineage>
        <taxon>Bacteria</taxon>
        <taxon>Pseudomonadati</taxon>
        <taxon>Pseudomonadota</taxon>
        <taxon>Alphaproteobacteria</taxon>
        <taxon>Hyphomicrobiales</taxon>
        <taxon>Xanthobacteraceae</taxon>
        <taxon>Xanthobacter</taxon>
    </lineage>
</organism>
<keyword evidence="3" id="KW-1185">Reference proteome</keyword>
<keyword evidence="1" id="KW-0732">Signal</keyword>
<evidence type="ECO:0000313" key="3">
    <source>
        <dbReference type="Proteomes" id="UP001604043"/>
    </source>
</evidence>
<dbReference type="InterPro" id="IPR010642">
    <property type="entry name" value="Invasion_prot_B"/>
</dbReference>
<feature type="signal peptide" evidence="1">
    <location>
        <begin position="1"/>
        <end position="25"/>
    </location>
</feature>
<gene>
    <name evidence="2" type="ORF">V5F30_14720</name>
</gene>